<evidence type="ECO:0000313" key="1">
    <source>
        <dbReference type="EMBL" id="RKX70011.1"/>
    </source>
</evidence>
<dbReference type="AlphaFoldDB" id="A0A660SJ15"/>
<organism evidence="1 2">
    <name type="scientific">candidate division WOR-3 bacterium</name>
    <dbReference type="NCBI Taxonomy" id="2052148"/>
    <lineage>
        <taxon>Bacteria</taxon>
        <taxon>Bacteria division WOR-3</taxon>
    </lineage>
</organism>
<dbReference type="Proteomes" id="UP000268469">
    <property type="component" value="Unassembled WGS sequence"/>
</dbReference>
<dbReference type="EMBL" id="QNBE01000055">
    <property type="protein sequence ID" value="RKX70011.1"/>
    <property type="molecule type" value="Genomic_DNA"/>
</dbReference>
<proteinExistence type="predicted"/>
<protein>
    <recommendedName>
        <fullName evidence="3">T9SS type A sorting domain-containing protein</fullName>
    </recommendedName>
</protein>
<dbReference type="InterPro" id="IPR026444">
    <property type="entry name" value="Secre_tail"/>
</dbReference>
<gene>
    <name evidence="1" type="ORF">DRP53_06305</name>
</gene>
<comment type="caution">
    <text evidence="1">The sequence shown here is derived from an EMBL/GenBank/DDBJ whole genome shotgun (WGS) entry which is preliminary data.</text>
</comment>
<feature type="non-terminal residue" evidence="1">
    <location>
        <position position="1"/>
    </location>
</feature>
<name>A0A660SJ15_UNCW3</name>
<evidence type="ECO:0000313" key="2">
    <source>
        <dbReference type="Proteomes" id="UP000268469"/>
    </source>
</evidence>
<evidence type="ECO:0008006" key="3">
    <source>
        <dbReference type="Google" id="ProtNLM"/>
    </source>
</evidence>
<dbReference type="NCBIfam" id="TIGR04183">
    <property type="entry name" value="Por_Secre_tail"/>
    <property type="match status" value="1"/>
</dbReference>
<reference evidence="1 2" key="1">
    <citation type="submission" date="2018-06" db="EMBL/GenBank/DDBJ databases">
        <title>Extensive metabolic versatility and redundancy in microbially diverse, dynamic hydrothermal sediments.</title>
        <authorList>
            <person name="Dombrowski N."/>
            <person name="Teske A."/>
            <person name="Baker B.J."/>
        </authorList>
    </citation>
    <scope>NUCLEOTIDE SEQUENCE [LARGE SCALE GENOMIC DNA]</scope>
    <source>
        <strain evidence="1">B36_G15</strain>
    </source>
</reference>
<sequence>HLQFTLPPGIYFLKIKTPSGRKTEKLVVVR</sequence>
<accession>A0A660SJ15</accession>